<dbReference type="EMBL" id="MIEK01000037">
    <property type="protein sequence ID" value="OEH81714.1"/>
    <property type="molecule type" value="Genomic_DNA"/>
</dbReference>
<evidence type="ECO:0000256" key="1">
    <source>
        <dbReference type="ARBA" id="ARBA00022737"/>
    </source>
</evidence>
<keyword evidence="4" id="KW-1185">Reference proteome</keyword>
<dbReference type="Proteomes" id="UP000095256">
    <property type="component" value="Unassembled WGS sequence"/>
</dbReference>
<evidence type="ECO:0000313" key="3">
    <source>
        <dbReference type="EMBL" id="OEH81714.1"/>
    </source>
</evidence>
<keyword evidence="1" id="KW-0677">Repeat</keyword>
<name>A0A1E5KV14_9ENTE</name>
<dbReference type="Gene3D" id="2.60.120.200">
    <property type="match status" value="1"/>
</dbReference>
<dbReference type="Pfam" id="PF06458">
    <property type="entry name" value="MucBP"/>
    <property type="match status" value="1"/>
</dbReference>
<dbReference type="CDD" id="cd01951">
    <property type="entry name" value="lectin_L-type"/>
    <property type="match status" value="1"/>
</dbReference>
<evidence type="ECO:0000259" key="2">
    <source>
        <dbReference type="Pfam" id="PF06458"/>
    </source>
</evidence>
<reference evidence="3 4" key="1">
    <citation type="submission" date="2016-09" db="EMBL/GenBank/DDBJ databases">
        <authorList>
            <person name="Capua I."/>
            <person name="De Benedictis P."/>
            <person name="Joannis T."/>
            <person name="Lombin L.H."/>
            <person name="Cattoli G."/>
        </authorList>
    </citation>
    <scope>NUCLEOTIDE SEQUENCE [LARGE SCALE GENOMIC DNA]</scope>
    <source>
        <strain evidence="3 4">LMG 25899</strain>
    </source>
</reference>
<feature type="domain" description="MucBP" evidence="2">
    <location>
        <begin position="626"/>
        <end position="688"/>
    </location>
</feature>
<dbReference type="RefSeq" id="WP_069699330.1">
    <property type="nucleotide sequence ID" value="NZ_JAGGMA010000043.1"/>
</dbReference>
<dbReference type="SUPFAM" id="SSF49899">
    <property type="entry name" value="Concanavalin A-like lectins/glucanases"/>
    <property type="match status" value="1"/>
</dbReference>
<dbReference type="InterPro" id="IPR013320">
    <property type="entry name" value="ConA-like_dom_sf"/>
</dbReference>
<organism evidence="3 4">
    <name type="scientific">Enterococcus rivorum</name>
    <dbReference type="NCBI Taxonomy" id="762845"/>
    <lineage>
        <taxon>Bacteria</taxon>
        <taxon>Bacillati</taxon>
        <taxon>Bacillota</taxon>
        <taxon>Bacilli</taxon>
        <taxon>Lactobacillales</taxon>
        <taxon>Enterococcaceae</taxon>
        <taxon>Enterococcus</taxon>
    </lineage>
</organism>
<dbReference type="AlphaFoldDB" id="A0A1E5KV14"/>
<proteinExistence type="predicted"/>
<sequence>MSKKKKYVILSLLTITFVGSVYLKEASQYNNIQASNGENQSSVVSTAIQGRASDPKVVPLENIFSVPTGANSKTIDNKYVLITDNLRNQVGSIFSNENNKFDLTKDATSEMYIKINGTADGVTFVLHNDANRIKKYTGVNGAGLGVYAGSLDGSSLVGQIEKSFAIEFDTYHNGDRNDGDVSSNSSKGHVAYSFPDDKSTYTFSGNYVKKQVHLGLQYPNFRLGDNVWRKFTVDWKALNENGVGQLTYQLEGLDPVTVSIPRTTFSADSVYWGFTGSTGALTESALVGFASVPGLVNYKDSLKLYSSAGDLLGNESVEKGDSEITVHYSGEFISGKQNLLDPSITFTKNAKQTYIEGSMTVNGALVNPTVTSTAIKTSFANLSLENKKVDIIFKVKNNGLNSNDRPEIVSRIDASNFTQNDGNKVSYVIDNQPPKGIGKLTVVNQYDTEKISGATDYNYFLRALSDDFTPNDKITIALKSGQDIETLVQQLGPSYFELSLTDKVGNTRDIKVPIFVKSSEEQIKNNDHFLLKGRNFTFIDYNYPKTENELRNFILEQSYFELWQFNDDGTSKKLDGKLSIVDISKLPKVGTLPLVKEYSVPIKYTSGSSTVELVIKFNVEAGFSSVTITFLNEENQPLRDSIILTGKIGTSIDLTKEVAIQNRIKELKENHYEQVKAPSNETAILVEKNAKEEAYQFKGTLFVKSFPTKINFGDKYLAPKFIKAEQPTYDVPLIVGDNRTNKTPWKLTATLEKALTSVEDPNEVMSRALWYKKSDAEKVMLSQGEAQEIEVGTISASGEYNVSNNWNKNKTGLQLNLFSNEVIQTGKYRATILWQVGKTP</sequence>
<evidence type="ECO:0000313" key="4">
    <source>
        <dbReference type="Proteomes" id="UP000095256"/>
    </source>
</evidence>
<dbReference type="OrthoDB" id="2306834at2"/>
<dbReference type="InterPro" id="IPR056573">
    <property type="entry name" value="Lectin_L-type_dom"/>
</dbReference>
<dbReference type="STRING" id="762845.BCR26_15760"/>
<protein>
    <recommendedName>
        <fullName evidence="2">MucBP domain-containing protein</fullName>
    </recommendedName>
</protein>
<dbReference type="InterPro" id="IPR009459">
    <property type="entry name" value="MucBP_dom"/>
</dbReference>
<dbReference type="Pfam" id="PF18483">
    <property type="entry name" value="Lectin_L-type_dom"/>
    <property type="match status" value="1"/>
</dbReference>
<accession>A0A1E5KV14</accession>
<comment type="caution">
    <text evidence="3">The sequence shown here is derived from an EMBL/GenBank/DDBJ whole genome shotgun (WGS) entry which is preliminary data.</text>
</comment>
<gene>
    <name evidence="3" type="ORF">BCR26_15760</name>
</gene>